<dbReference type="EMBL" id="BMAW01001209">
    <property type="protein sequence ID" value="GFS73104.1"/>
    <property type="molecule type" value="Genomic_DNA"/>
</dbReference>
<name>A0A8X6MQZ6_NEPPI</name>
<dbReference type="OrthoDB" id="6437453at2759"/>
<keyword evidence="2" id="KW-1185">Reference proteome</keyword>
<comment type="caution">
    <text evidence="1">The sequence shown here is derived from an EMBL/GenBank/DDBJ whole genome shotgun (WGS) entry which is preliminary data.</text>
</comment>
<dbReference type="PANTHER" id="PTHR47331">
    <property type="entry name" value="PHD-TYPE DOMAIN-CONTAINING PROTEIN"/>
    <property type="match status" value="1"/>
</dbReference>
<evidence type="ECO:0000313" key="2">
    <source>
        <dbReference type="Proteomes" id="UP000887013"/>
    </source>
</evidence>
<sequence>MVSVNKAICLAGEPHVELDELEGLWVQLQTKDEQLKSMYNKIENVLDIEDIEPEIEKIDEYNEIIIFFNSTNTESLPDRSNNEISFRTVQRLVPRETFLKSFWVDDLVGGTEQVETSLKITTESVETLKNAGMVLRKWQTNSVRLREAWRRAGIETQEDKTIEAGCDAPTKALGLDWDPYKAMIFFDCSKLINVLANGCSTKRFISQILGRIFDPIGFLRPFIIRLKILLQKL</sequence>
<organism evidence="1 2">
    <name type="scientific">Nephila pilipes</name>
    <name type="common">Giant wood spider</name>
    <name type="synonym">Nephila maculata</name>
    <dbReference type="NCBI Taxonomy" id="299642"/>
    <lineage>
        <taxon>Eukaryota</taxon>
        <taxon>Metazoa</taxon>
        <taxon>Ecdysozoa</taxon>
        <taxon>Arthropoda</taxon>
        <taxon>Chelicerata</taxon>
        <taxon>Arachnida</taxon>
        <taxon>Araneae</taxon>
        <taxon>Araneomorphae</taxon>
        <taxon>Entelegynae</taxon>
        <taxon>Araneoidea</taxon>
        <taxon>Nephilidae</taxon>
        <taxon>Nephila</taxon>
    </lineage>
</organism>
<dbReference type="AlphaFoldDB" id="A0A8X6MQZ6"/>
<gene>
    <name evidence="1" type="primary">AVEN_216_1</name>
    <name evidence="1" type="ORF">NPIL_48171</name>
</gene>
<accession>A0A8X6MQZ6</accession>
<proteinExistence type="predicted"/>
<dbReference type="Proteomes" id="UP000887013">
    <property type="component" value="Unassembled WGS sequence"/>
</dbReference>
<protein>
    <submittedName>
        <fullName evidence="1">DUF1758 domain-containing protein</fullName>
    </submittedName>
</protein>
<reference evidence="1" key="1">
    <citation type="submission" date="2020-08" db="EMBL/GenBank/DDBJ databases">
        <title>Multicomponent nature underlies the extraordinary mechanical properties of spider dragline silk.</title>
        <authorList>
            <person name="Kono N."/>
            <person name="Nakamura H."/>
            <person name="Mori M."/>
            <person name="Yoshida Y."/>
            <person name="Ohtoshi R."/>
            <person name="Malay A.D."/>
            <person name="Moran D.A.P."/>
            <person name="Tomita M."/>
            <person name="Numata K."/>
            <person name="Arakawa K."/>
        </authorList>
    </citation>
    <scope>NUCLEOTIDE SEQUENCE</scope>
</reference>
<evidence type="ECO:0000313" key="1">
    <source>
        <dbReference type="EMBL" id="GFS73104.1"/>
    </source>
</evidence>